<dbReference type="InterPro" id="IPR017792">
    <property type="entry name" value="UAAP1"/>
</dbReference>
<keyword evidence="3" id="KW-1185">Reference proteome</keyword>
<reference evidence="2 3" key="1">
    <citation type="submission" date="2020-08" db="EMBL/GenBank/DDBJ databases">
        <title>Above-ground endophytic microbial communities from plants in different locations in the United States.</title>
        <authorList>
            <person name="Frank C."/>
        </authorList>
    </citation>
    <scope>NUCLEOTIDE SEQUENCE [LARGE SCALE GENOMIC DNA]</scope>
    <source>
        <strain evidence="2 3">WP4_2_2</strain>
    </source>
</reference>
<dbReference type="Pfam" id="PF09347">
    <property type="entry name" value="DUF1989"/>
    <property type="match status" value="1"/>
</dbReference>
<dbReference type="EMBL" id="JACHBW010000008">
    <property type="protein sequence ID" value="MBB6103364.1"/>
    <property type="molecule type" value="Genomic_DNA"/>
</dbReference>
<proteinExistence type="predicted"/>
<dbReference type="RefSeq" id="WP_183724868.1">
    <property type="nucleotide sequence ID" value="NZ_JACHBW010000008.1"/>
</dbReference>
<name>A0A7W9WT99_9BURK</name>
<dbReference type="NCBIfam" id="TIGR03425">
    <property type="entry name" value="urea_degr_2"/>
    <property type="match status" value="1"/>
</dbReference>
<dbReference type="PANTHER" id="PTHR31527">
    <property type="entry name" value="RE64534P"/>
    <property type="match status" value="1"/>
</dbReference>
<comment type="caution">
    <text evidence="2">The sequence shown here is derived from an EMBL/GenBank/DDBJ whole genome shotgun (WGS) entry which is preliminary data.</text>
</comment>
<accession>A0A7W9WT99</accession>
<dbReference type="InterPro" id="IPR018959">
    <property type="entry name" value="DUF1989"/>
</dbReference>
<dbReference type="PANTHER" id="PTHR31527:SF0">
    <property type="entry name" value="RE64534P"/>
    <property type="match status" value="1"/>
</dbReference>
<evidence type="ECO:0000259" key="1">
    <source>
        <dbReference type="Pfam" id="PF09347"/>
    </source>
</evidence>
<sequence>MPSSLHAEFALPELSAGFSDRAPLWETVIPAGAHWSGILRRGLALRIVDLEGGANLAAVFHRQEDQLERYNMADTLKAQHTAHLTRGHALHTDMGRVIASITADTLGWHDPLGGVGDAALFERKYGVKRYQEHRNDMIRNGRDSLVLELAKYGLGARDLVANVNFFSKVSVGEDGSLEYVPRHSQAGAALDLRFEMNTLAAFSTAPHPLDPQRDYAPKPVKLIAWRAYAADARAPEDDLCRTSCAENGRAFTNTDRLFA</sequence>
<evidence type="ECO:0000313" key="2">
    <source>
        <dbReference type="EMBL" id="MBB6103364.1"/>
    </source>
</evidence>
<evidence type="ECO:0000313" key="3">
    <source>
        <dbReference type="Proteomes" id="UP000571554"/>
    </source>
</evidence>
<gene>
    <name evidence="2" type="ORF">F4827_003219</name>
</gene>
<dbReference type="Proteomes" id="UP000571554">
    <property type="component" value="Unassembled WGS sequence"/>
</dbReference>
<organism evidence="2 3">
    <name type="scientific">Paraburkholderia bannensis</name>
    <dbReference type="NCBI Taxonomy" id="765414"/>
    <lineage>
        <taxon>Bacteria</taxon>
        <taxon>Pseudomonadati</taxon>
        <taxon>Pseudomonadota</taxon>
        <taxon>Betaproteobacteria</taxon>
        <taxon>Burkholderiales</taxon>
        <taxon>Burkholderiaceae</taxon>
        <taxon>Paraburkholderia</taxon>
    </lineage>
</organism>
<protein>
    <recommendedName>
        <fullName evidence="1">DUF1989 domain-containing protein</fullName>
    </recommendedName>
</protein>
<feature type="domain" description="DUF1989" evidence="1">
    <location>
        <begin position="28"/>
        <end position="199"/>
    </location>
</feature>
<dbReference type="AlphaFoldDB" id="A0A7W9WT99"/>